<comment type="subunit">
    <text evidence="2 5">Homopentamer.</text>
</comment>
<keyword evidence="8" id="KW-0282">Flagellum</keyword>
<sequence>MGYVSSLSSDVTSYISSTTSGKISFTGLGNGTDFQEIIEATVNAEAYRKDAYEADRDEKKAAITLLEELKSNLKELKQTLEDMGDFLSMDATSTGDQVSASASADADTGTHTVIVDQLAQNDVWIFTDQGYASSDTVVAQEATTLQLTYAGESIAVDIAAGTTLAGLINTINANAALDGKLSASLINDGSSYYFVLRGEESGAENAITVADTGSLSGWSAEGFTNTQEACNARLRVDGFPVGAQSWIERSSNTIDDVIKGVTLELMETTGDSGLRISVRLDTEAIVEKAEALVASVNQIIYDMQVLTGRAGSDDEDSETLTVRNSATNLMYSQFKSVLSSSGIGFARYDSQAGGDLFNALSQVGISTNTDEGSDSFGQLILDTDALEEALAKNSEAVALLFSTSGSATSDSNDFSVDSIVGALTPAGEHTVEYTVENGVLVSAFINGEAAAIEGDWNILGIASSSRGLSISILNQEEGTHTGTARVRQGKIDELIDTITAMTNSEDGTLTILIDNYEQSVSSLNNQIYNEEKRLDQLESSLTRKYAALDAKLIEYSALSNTLESLLASLSS</sequence>
<evidence type="ECO:0000313" key="9">
    <source>
        <dbReference type="Proteomes" id="UP000461162"/>
    </source>
</evidence>
<comment type="function">
    <text evidence="5">Required for morphogenesis and for the elongation of the flagellar filament by facilitating polymerization of the flagellin monomers at the tip of growing filament. Forms a capping structure, which prevents flagellin subunits (transported through the central channel of the flagellum) from leaking out without polymerization at the distal end.</text>
</comment>
<evidence type="ECO:0000256" key="1">
    <source>
        <dbReference type="ARBA" id="ARBA00009764"/>
    </source>
</evidence>
<dbReference type="PANTHER" id="PTHR30288:SF0">
    <property type="entry name" value="FLAGELLAR HOOK-ASSOCIATED PROTEIN 2"/>
    <property type="match status" value="1"/>
</dbReference>
<dbReference type="InterPro" id="IPR040026">
    <property type="entry name" value="FliD"/>
</dbReference>
<reference evidence="8 9" key="1">
    <citation type="submission" date="2019-11" db="EMBL/GenBank/DDBJ databases">
        <title>Pseudodesulfovibrio alkaliphilus, sp. nov., an alkaliphilic sulfate-reducing bacteria from mud volcano of Taman peninsula, Russia.</title>
        <authorList>
            <person name="Frolova A."/>
            <person name="Merkel A.Y."/>
            <person name="Slobodkin A.I."/>
        </authorList>
    </citation>
    <scope>NUCLEOTIDE SEQUENCE [LARGE SCALE GENOMIC DNA]</scope>
    <source>
        <strain evidence="8 9">F-1</strain>
    </source>
</reference>
<dbReference type="GO" id="GO:0009424">
    <property type="term" value="C:bacterial-type flagellum hook"/>
    <property type="evidence" value="ECO:0007669"/>
    <property type="project" value="UniProtKB-UniRule"/>
</dbReference>
<dbReference type="InterPro" id="IPR010809">
    <property type="entry name" value="FliD_C"/>
</dbReference>
<feature type="coiled-coil region" evidence="5">
    <location>
        <begin position="49"/>
        <end position="86"/>
    </location>
</feature>
<dbReference type="GO" id="GO:0007155">
    <property type="term" value="P:cell adhesion"/>
    <property type="evidence" value="ECO:0007669"/>
    <property type="project" value="InterPro"/>
</dbReference>
<dbReference type="RefSeq" id="WP_155932433.1">
    <property type="nucleotide sequence ID" value="NZ_WODC01000002.1"/>
</dbReference>
<keyword evidence="5" id="KW-0964">Secreted</keyword>
<dbReference type="InterPro" id="IPR003481">
    <property type="entry name" value="FliD_N"/>
</dbReference>
<dbReference type="Proteomes" id="UP000461162">
    <property type="component" value="Unassembled WGS sequence"/>
</dbReference>
<comment type="subcellular location">
    <subcellularLocation>
        <location evidence="5">Secreted</location>
    </subcellularLocation>
    <subcellularLocation>
        <location evidence="5">Bacterial flagellum</location>
    </subcellularLocation>
</comment>
<accession>A0A7K1KL24</accession>
<dbReference type="AlphaFoldDB" id="A0A7K1KL24"/>
<keyword evidence="8" id="KW-0969">Cilium</keyword>
<evidence type="ECO:0000256" key="5">
    <source>
        <dbReference type="RuleBase" id="RU362066"/>
    </source>
</evidence>
<comment type="caution">
    <text evidence="8">The sequence shown here is derived from an EMBL/GenBank/DDBJ whole genome shotgun (WGS) entry which is preliminary data.</text>
</comment>
<dbReference type="EMBL" id="WODC01000002">
    <property type="protein sequence ID" value="MUM76779.1"/>
    <property type="molecule type" value="Genomic_DNA"/>
</dbReference>
<gene>
    <name evidence="8" type="primary">fliD</name>
    <name evidence="8" type="ORF">GKC30_03920</name>
</gene>
<evidence type="ECO:0000313" key="8">
    <source>
        <dbReference type="EMBL" id="MUM76779.1"/>
    </source>
</evidence>
<keyword evidence="4 5" id="KW-0975">Bacterial flagellum</keyword>
<dbReference type="Pfam" id="PF07195">
    <property type="entry name" value="FliD_C"/>
    <property type="match status" value="1"/>
</dbReference>
<organism evidence="8 9">
    <name type="scientific">Pseudodesulfovibrio alkaliphilus</name>
    <dbReference type="NCBI Taxonomy" id="2661613"/>
    <lineage>
        <taxon>Bacteria</taxon>
        <taxon>Pseudomonadati</taxon>
        <taxon>Thermodesulfobacteriota</taxon>
        <taxon>Desulfovibrionia</taxon>
        <taxon>Desulfovibrionales</taxon>
        <taxon>Desulfovibrionaceae</taxon>
    </lineage>
</organism>
<dbReference type="GO" id="GO:0009421">
    <property type="term" value="C:bacterial-type flagellum filament cap"/>
    <property type="evidence" value="ECO:0007669"/>
    <property type="project" value="InterPro"/>
</dbReference>
<protein>
    <recommendedName>
        <fullName evidence="5">Flagellar hook-associated protein 2</fullName>
        <shortName evidence="5">HAP2</shortName>
    </recommendedName>
    <alternativeName>
        <fullName evidence="5">Flagellar cap protein</fullName>
    </alternativeName>
</protein>
<keyword evidence="9" id="KW-1185">Reference proteome</keyword>
<dbReference type="GO" id="GO:0071973">
    <property type="term" value="P:bacterial-type flagellum-dependent cell motility"/>
    <property type="evidence" value="ECO:0007669"/>
    <property type="project" value="TreeGrafter"/>
</dbReference>
<evidence type="ECO:0000256" key="2">
    <source>
        <dbReference type="ARBA" id="ARBA00011255"/>
    </source>
</evidence>
<dbReference type="PANTHER" id="PTHR30288">
    <property type="entry name" value="FLAGELLAR CAP/ASSEMBLY PROTEIN FLID"/>
    <property type="match status" value="1"/>
</dbReference>
<keyword evidence="3 5" id="KW-0175">Coiled coil</keyword>
<proteinExistence type="inferred from homology"/>
<feature type="domain" description="Flagellar hook-associated protein 2 N-terminal" evidence="6">
    <location>
        <begin position="31"/>
        <end position="122"/>
    </location>
</feature>
<name>A0A7K1KL24_9BACT</name>
<dbReference type="GO" id="GO:0005576">
    <property type="term" value="C:extracellular region"/>
    <property type="evidence" value="ECO:0007669"/>
    <property type="project" value="UniProtKB-SubCell"/>
</dbReference>
<evidence type="ECO:0000256" key="4">
    <source>
        <dbReference type="ARBA" id="ARBA00023143"/>
    </source>
</evidence>
<keyword evidence="8" id="KW-0966">Cell projection</keyword>
<evidence type="ECO:0000259" key="6">
    <source>
        <dbReference type="Pfam" id="PF02465"/>
    </source>
</evidence>
<feature type="coiled-coil region" evidence="5">
    <location>
        <begin position="513"/>
        <end position="540"/>
    </location>
</feature>
<evidence type="ECO:0000256" key="3">
    <source>
        <dbReference type="ARBA" id="ARBA00023054"/>
    </source>
</evidence>
<dbReference type="Pfam" id="PF02465">
    <property type="entry name" value="FliD_N"/>
    <property type="match status" value="1"/>
</dbReference>
<evidence type="ECO:0000259" key="7">
    <source>
        <dbReference type="Pfam" id="PF07195"/>
    </source>
</evidence>
<comment type="similarity">
    <text evidence="1 5">Belongs to the FliD family.</text>
</comment>
<feature type="domain" description="Flagellar hook-associated protein 2 C-terminal" evidence="7">
    <location>
        <begin position="229"/>
        <end position="550"/>
    </location>
</feature>